<accession>A0AAV5W6L9</accession>
<gene>
    <name evidence="3" type="ORF">PFISCL1PPCAC_17322</name>
</gene>
<organism evidence="3 4">
    <name type="scientific">Pristionchus fissidentatus</name>
    <dbReference type="NCBI Taxonomy" id="1538716"/>
    <lineage>
        <taxon>Eukaryota</taxon>
        <taxon>Metazoa</taxon>
        <taxon>Ecdysozoa</taxon>
        <taxon>Nematoda</taxon>
        <taxon>Chromadorea</taxon>
        <taxon>Rhabditida</taxon>
        <taxon>Rhabditina</taxon>
        <taxon>Diplogasteromorpha</taxon>
        <taxon>Diplogasteroidea</taxon>
        <taxon>Neodiplogasteridae</taxon>
        <taxon>Pristionchus</taxon>
    </lineage>
</organism>
<proteinExistence type="predicted"/>
<reference evidence="3" key="1">
    <citation type="submission" date="2023-10" db="EMBL/GenBank/DDBJ databases">
        <title>Genome assembly of Pristionchus species.</title>
        <authorList>
            <person name="Yoshida K."/>
            <person name="Sommer R.J."/>
        </authorList>
    </citation>
    <scope>NUCLEOTIDE SEQUENCE</scope>
    <source>
        <strain evidence="3">RS5133</strain>
    </source>
</reference>
<keyword evidence="2" id="KW-0472">Membrane</keyword>
<dbReference type="Proteomes" id="UP001432322">
    <property type="component" value="Unassembled WGS sequence"/>
</dbReference>
<dbReference type="EMBL" id="BTSY01000004">
    <property type="protein sequence ID" value="GMT26025.1"/>
    <property type="molecule type" value="Genomic_DNA"/>
</dbReference>
<feature type="region of interest" description="Disordered" evidence="1">
    <location>
        <begin position="1"/>
        <end position="36"/>
    </location>
</feature>
<name>A0AAV5W6L9_9BILA</name>
<sequence>MSGANQMRGGSLRCQPTQKGQAKVIKRSQSSSLPATEARKKMELQCVKLVERMFDDRMVAVFELFHRRQNRTLNNIFNTFSLETGRRFSAPPRMFSDLKNPIGVVSTRQTGGGKSVMAVLMATFIVLLPMSVAVLAVFVAGMKELLPKFFKI</sequence>
<evidence type="ECO:0000313" key="4">
    <source>
        <dbReference type="Proteomes" id="UP001432322"/>
    </source>
</evidence>
<keyword evidence="2" id="KW-1133">Transmembrane helix</keyword>
<dbReference type="AlphaFoldDB" id="A0AAV5W6L9"/>
<evidence type="ECO:0000256" key="2">
    <source>
        <dbReference type="SAM" id="Phobius"/>
    </source>
</evidence>
<keyword evidence="2" id="KW-0812">Transmembrane</keyword>
<keyword evidence="4" id="KW-1185">Reference proteome</keyword>
<protein>
    <submittedName>
        <fullName evidence="3">Uncharacterized protein</fullName>
    </submittedName>
</protein>
<evidence type="ECO:0000256" key="1">
    <source>
        <dbReference type="SAM" id="MobiDB-lite"/>
    </source>
</evidence>
<evidence type="ECO:0000313" key="3">
    <source>
        <dbReference type="EMBL" id="GMT26025.1"/>
    </source>
</evidence>
<feature type="transmembrane region" description="Helical" evidence="2">
    <location>
        <begin position="116"/>
        <end position="140"/>
    </location>
</feature>
<comment type="caution">
    <text evidence="3">The sequence shown here is derived from an EMBL/GenBank/DDBJ whole genome shotgun (WGS) entry which is preliminary data.</text>
</comment>